<evidence type="ECO:0000259" key="7">
    <source>
        <dbReference type="PROSITE" id="PS51194"/>
    </source>
</evidence>
<dbReference type="SMART" id="SM00490">
    <property type="entry name" value="HELICc"/>
    <property type="match status" value="1"/>
</dbReference>
<evidence type="ECO:0000256" key="1">
    <source>
        <dbReference type="ARBA" id="ARBA00022723"/>
    </source>
</evidence>
<dbReference type="SMART" id="SM00487">
    <property type="entry name" value="DEXDc"/>
    <property type="match status" value="1"/>
</dbReference>
<feature type="domain" description="Helicase C-terminal" evidence="7">
    <location>
        <begin position="589"/>
        <end position="748"/>
    </location>
</feature>
<evidence type="ECO:0000256" key="2">
    <source>
        <dbReference type="ARBA" id="ARBA00022771"/>
    </source>
</evidence>
<dbReference type="InterPro" id="IPR027417">
    <property type="entry name" value="P-loop_NTPase"/>
</dbReference>
<dbReference type="InterPro" id="IPR001841">
    <property type="entry name" value="Znf_RING"/>
</dbReference>
<evidence type="ECO:0000259" key="6">
    <source>
        <dbReference type="PROSITE" id="PS51192"/>
    </source>
</evidence>
<gene>
    <name evidence="9" type="ORF">JXQ802_LOCUS12111</name>
    <name evidence="8" type="ORF">PYM288_LOCUS10876</name>
</gene>
<keyword evidence="3" id="KW-0862">Zinc</keyword>
<evidence type="ECO:0000313" key="8">
    <source>
        <dbReference type="EMBL" id="CAF0927605.1"/>
    </source>
</evidence>
<dbReference type="InterPro" id="IPR038557">
    <property type="entry name" value="RLR_C_sf"/>
</dbReference>
<dbReference type="Pfam" id="PF04851">
    <property type="entry name" value="ResIII"/>
    <property type="match status" value="1"/>
</dbReference>
<dbReference type="InterPro" id="IPR014001">
    <property type="entry name" value="Helicase_ATP-bd"/>
</dbReference>
<keyword evidence="11" id="KW-1185">Reference proteome</keyword>
<comment type="caution">
    <text evidence="8">The sequence shown here is derived from an EMBL/GenBank/DDBJ whole genome shotgun (WGS) entry which is preliminary data.</text>
</comment>
<sequence length="885" mass="101946">MDNLSQIYQSIRCQKCERRLKNPLELKCRHVICRDCLETILRNHRTNARCPTCNQSLGDYQIENYTYLQPNHYISRLLSTFIDVNQCETCKQCTTVKQCSQCSNDQCDSCYDKHIKTHRQIKQQSNKNSDFSKEEIEILESMKNYLNEKEFEDFIQTARDYLDNAILKENQTTISIENNGSIINIEKKSIWLEPEIYDWSKHEKFTEDDIINSKPKRVQQLLRLDFIPRSYQIRMTTAGLKGNNSLICLQTGAGKTFIAGIVAKFLHILSLQKLNSASASASATPLDAIRRFKAVFLVPIKALVAQQCTAFRQVFIDQPDSILKSIENQAGERFKDLYQQYDVFFFTVQKFANFVEAKHADLTKFDLIIIDECHHCYDNHPINSLMRQYHRLKLSGCNIPQIIALTASVGTNKKNAFDHLVHLCANLDCFEIYAVERGAEEDEVRNSTNTPLSDTILTIPKEEYDPIIMNLKDNVMKSIASRLAYDISTMDNQKLENFLVTEHQNACKRNDRDAIIGCDYLLKYHRFLQYYDDLPLDECIKWLIEALQESKPSIPTTLDKFCQQKLEEFHELVAMQISCSVPIKAKLKKLIEMIICLHSSHCRGLILVRTKFHAVSLEAFLNKNPELIKRKIFVGYLTGQGSAEDLSLPGSQQATVLNEFRKGTKNLLVATDVAQEGLDVAECSYVIRYEFVSNEIGTVQSRGRARAPQSKCFLITEALSINYQRELENRQKEGEMTQAIDEWRQRGVVEFRKLLFKEQDDLLKNNTQQTTSKFSQSNQETAKEIHCRFCDTYLCKGSSLRLQGTTVICVDPTFEQRVKPPKSLGERFVCPNKTCHKELGGVILLSRNTPGYALQITSLKFLIDDEQTPRLFKKWSQYQGHMEPL</sequence>
<dbReference type="PROSITE" id="PS51192">
    <property type="entry name" value="HELICASE_ATP_BIND_1"/>
    <property type="match status" value="1"/>
</dbReference>
<evidence type="ECO:0000313" key="11">
    <source>
        <dbReference type="Proteomes" id="UP000663870"/>
    </source>
</evidence>
<keyword evidence="1" id="KW-0479">Metal-binding</keyword>
<dbReference type="GO" id="GO:0003677">
    <property type="term" value="F:DNA binding"/>
    <property type="evidence" value="ECO:0007669"/>
    <property type="project" value="InterPro"/>
</dbReference>
<dbReference type="GO" id="GO:0008270">
    <property type="term" value="F:zinc ion binding"/>
    <property type="evidence" value="ECO:0007669"/>
    <property type="project" value="UniProtKB-KW"/>
</dbReference>
<dbReference type="PANTHER" id="PTHR14074">
    <property type="entry name" value="HELICASE WITH DEATH DOMAIN-RELATED"/>
    <property type="match status" value="1"/>
</dbReference>
<dbReference type="InterPro" id="IPR017907">
    <property type="entry name" value="Znf_RING_CS"/>
</dbReference>
<feature type="domain" description="RING-type" evidence="5">
    <location>
        <begin position="13"/>
        <end position="54"/>
    </location>
</feature>
<dbReference type="PROSITE" id="PS50089">
    <property type="entry name" value="ZF_RING_2"/>
    <property type="match status" value="1"/>
</dbReference>
<dbReference type="SUPFAM" id="SSF57850">
    <property type="entry name" value="RING/U-box"/>
    <property type="match status" value="1"/>
</dbReference>
<dbReference type="InterPro" id="IPR013083">
    <property type="entry name" value="Znf_RING/FYVE/PHD"/>
</dbReference>
<dbReference type="InterPro" id="IPR051363">
    <property type="entry name" value="RLR_Helicase"/>
</dbReference>
<dbReference type="EMBL" id="CAJNOH010000176">
    <property type="protein sequence ID" value="CAF0927605.1"/>
    <property type="molecule type" value="Genomic_DNA"/>
</dbReference>
<dbReference type="InterPro" id="IPR006935">
    <property type="entry name" value="Helicase/UvrB_N"/>
</dbReference>
<dbReference type="Proteomes" id="UP000663870">
    <property type="component" value="Unassembled WGS sequence"/>
</dbReference>
<evidence type="ECO:0000256" key="4">
    <source>
        <dbReference type="PROSITE-ProRule" id="PRU00175"/>
    </source>
</evidence>
<dbReference type="Gene3D" id="3.40.50.300">
    <property type="entry name" value="P-loop containing nucleotide triphosphate hydrolases"/>
    <property type="match status" value="2"/>
</dbReference>
<dbReference type="Gene3D" id="2.170.150.30">
    <property type="entry name" value="RIG-I-like receptor, C-terminal regulatory domain"/>
    <property type="match status" value="1"/>
</dbReference>
<dbReference type="GO" id="GO:0005524">
    <property type="term" value="F:ATP binding"/>
    <property type="evidence" value="ECO:0007669"/>
    <property type="project" value="InterPro"/>
</dbReference>
<evidence type="ECO:0000313" key="9">
    <source>
        <dbReference type="EMBL" id="CAF0959511.1"/>
    </source>
</evidence>
<evidence type="ECO:0000259" key="5">
    <source>
        <dbReference type="PROSITE" id="PS50089"/>
    </source>
</evidence>
<dbReference type="GO" id="GO:0005737">
    <property type="term" value="C:cytoplasm"/>
    <property type="evidence" value="ECO:0007669"/>
    <property type="project" value="TreeGrafter"/>
</dbReference>
<feature type="domain" description="Helicase ATP-binding" evidence="6">
    <location>
        <begin position="236"/>
        <end position="427"/>
    </location>
</feature>
<accession>A0A814BCM9</accession>
<dbReference type="SMART" id="SM00184">
    <property type="entry name" value="RING"/>
    <property type="match status" value="1"/>
</dbReference>
<dbReference type="PROSITE" id="PS51194">
    <property type="entry name" value="HELICASE_CTER"/>
    <property type="match status" value="1"/>
</dbReference>
<dbReference type="AlphaFoldDB" id="A0A814BCM9"/>
<dbReference type="EMBL" id="CAJNOL010000246">
    <property type="protein sequence ID" value="CAF0959511.1"/>
    <property type="molecule type" value="Genomic_DNA"/>
</dbReference>
<protein>
    <recommendedName>
        <fullName evidence="12">RNA helicase</fullName>
    </recommendedName>
</protein>
<dbReference type="Pfam" id="PF00097">
    <property type="entry name" value="zf-C3HC4"/>
    <property type="match status" value="1"/>
</dbReference>
<name>A0A814BCM9_9BILA</name>
<evidence type="ECO:0008006" key="12">
    <source>
        <dbReference type="Google" id="ProtNLM"/>
    </source>
</evidence>
<dbReference type="InterPro" id="IPR018957">
    <property type="entry name" value="Znf_C3HC4_RING-type"/>
</dbReference>
<reference evidence="8" key="1">
    <citation type="submission" date="2021-02" db="EMBL/GenBank/DDBJ databases">
        <authorList>
            <person name="Nowell W R."/>
        </authorList>
    </citation>
    <scope>NUCLEOTIDE SEQUENCE</scope>
</reference>
<dbReference type="SUPFAM" id="SSF52540">
    <property type="entry name" value="P-loop containing nucleoside triphosphate hydrolases"/>
    <property type="match status" value="2"/>
</dbReference>
<dbReference type="Gene3D" id="1.20.1320.30">
    <property type="match status" value="1"/>
</dbReference>
<dbReference type="Pfam" id="PF00271">
    <property type="entry name" value="Helicase_C"/>
    <property type="match status" value="1"/>
</dbReference>
<keyword evidence="2 4" id="KW-0863">Zinc-finger</keyword>
<dbReference type="InterPro" id="IPR001650">
    <property type="entry name" value="Helicase_C-like"/>
</dbReference>
<dbReference type="GO" id="GO:0016787">
    <property type="term" value="F:hydrolase activity"/>
    <property type="evidence" value="ECO:0007669"/>
    <property type="project" value="InterPro"/>
</dbReference>
<dbReference type="PANTHER" id="PTHR14074:SF36">
    <property type="entry name" value="RNA HELICASE"/>
    <property type="match status" value="1"/>
</dbReference>
<dbReference type="Gene3D" id="3.30.40.10">
    <property type="entry name" value="Zinc/RING finger domain, C3HC4 (zinc finger)"/>
    <property type="match status" value="1"/>
</dbReference>
<organism evidence="8 10">
    <name type="scientific">Rotaria sordida</name>
    <dbReference type="NCBI Taxonomy" id="392033"/>
    <lineage>
        <taxon>Eukaryota</taxon>
        <taxon>Metazoa</taxon>
        <taxon>Spiralia</taxon>
        <taxon>Gnathifera</taxon>
        <taxon>Rotifera</taxon>
        <taxon>Eurotatoria</taxon>
        <taxon>Bdelloidea</taxon>
        <taxon>Philodinida</taxon>
        <taxon>Philodinidae</taxon>
        <taxon>Rotaria</taxon>
    </lineage>
</organism>
<evidence type="ECO:0000313" key="10">
    <source>
        <dbReference type="Proteomes" id="UP000663854"/>
    </source>
</evidence>
<evidence type="ECO:0000256" key="3">
    <source>
        <dbReference type="ARBA" id="ARBA00022833"/>
    </source>
</evidence>
<dbReference type="Proteomes" id="UP000663854">
    <property type="component" value="Unassembled WGS sequence"/>
</dbReference>
<proteinExistence type="predicted"/>
<dbReference type="PROSITE" id="PS00518">
    <property type="entry name" value="ZF_RING_1"/>
    <property type="match status" value="1"/>
</dbReference>